<dbReference type="Proteomes" id="UP000186268">
    <property type="component" value="Unassembled WGS sequence"/>
</dbReference>
<sequence length="507" mass="57813">MASGRKKQRSVVSDPRWREIVIKYRYDWGLAAVHLFGKIPTWQQDLILESVQECGSKTSVTSGHGTGKSDMTSIMILCFILFHPNARVIIIANKIQQVMTGIFKYLKMNWHECIRRFPWLQNYFVLTDTAFYALGGKGVWTVIPKGFRLGNEEALAGEHAEYLFYIIDEASGVSDKAFGIITGALTQKDNRILLLSQPTRPSGYFYDTHHSLAKHPDNPNGLYVAITLNSEESPLVEPEFIKMKLAEYGGRDSVEYQIKVLGQFPKSVTGYLLGRDECDRSARRQVYLEKGWGWVALCDVGNGRDKSILNICKVSGTRGDKRRLVNYKLIEMDGACDPVEFGEFIHLECDPAVYPNISLVVDSDGVGSDTASILERRGRDVQRIRWGKPMFSKYDRNRYINQRAYANIAAQRAIRHGRMRLDKSQKTAEQASKIPVKIDENGRWVIMKKEMMRAKLNIRSPDRWDTFCFGMLCDFVPAYEDVGFEEVATRSEAMKYLDDYDDFSSVS</sequence>
<evidence type="ECO:0000313" key="2">
    <source>
        <dbReference type="Proteomes" id="UP000186268"/>
    </source>
</evidence>
<organism evidence="1 2">
    <name type="scientific">Xenorhabdus eapokensis</name>
    <dbReference type="NCBI Taxonomy" id="1873482"/>
    <lineage>
        <taxon>Bacteria</taxon>
        <taxon>Pseudomonadati</taxon>
        <taxon>Pseudomonadota</taxon>
        <taxon>Gammaproteobacteria</taxon>
        <taxon>Enterobacterales</taxon>
        <taxon>Morganellaceae</taxon>
        <taxon>Xenorhabdus</taxon>
    </lineage>
</organism>
<dbReference type="STRING" id="1873482.Xedl_02864"/>
<dbReference type="Gene3D" id="3.30.420.240">
    <property type="match status" value="1"/>
</dbReference>
<gene>
    <name evidence="1" type="ORF">Xedl_02864</name>
</gene>
<keyword evidence="2" id="KW-1185">Reference proteome</keyword>
<accession>A0A1Q5TMZ5</accession>
<protein>
    <submittedName>
        <fullName evidence="1">Terminase</fullName>
    </submittedName>
</protein>
<comment type="caution">
    <text evidence="1">The sequence shown here is derived from an EMBL/GenBank/DDBJ whole genome shotgun (WGS) entry which is preliminary data.</text>
</comment>
<dbReference type="RefSeq" id="WP_074024489.1">
    <property type="nucleotide sequence ID" value="NZ_CAWNAG010000129.1"/>
</dbReference>
<name>A0A1Q5TMZ5_9GAMM</name>
<reference evidence="1 2" key="1">
    <citation type="submission" date="2016-09" db="EMBL/GenBank/DDBJ databases">
        <title>Xenorhabdus thuongxuanensis sp. nov. and Xenorhabdus eapokensis sp. nov., isolated from Steinernema species.</title>
        <authorList>
            <person name="Kaempfer P."/>
            <person name="Tobias N.J."/>
            <person name="Phan Ke L."/>
            <person name="Bode H.B."/>
            <person name="Glaeser S.P."/>
        </authorList>
    </citation>
    <scope>NUCLEOTIDE SEQUENCE [LARGE SCALE GENOMIC DNA]</scope>
    <source>
        <strain evidence="1 2">DL20</strain>
    </source>
</reference>
<evidence type="ECO:0000313" key="1">
    <source>
        <dbReference type="EMBL" id="OKP01590.1"/>
    </source>
</evidence>
<dbReference type="AlphaFoldDB" id="A0A1Q5TMZ5"/>
<dbReference type="Gene3D" id="3.40.50.300">
    <property type="entry name" value="P-loop containing nucleotide triphosphate hydrolases"/>
    <property type="match status" value="1"/>
</dbReference>
<proteinExistence type="predicted"/>
<dbReference type="OrthoDB" id="9775154at2"/>
<dbReference type="InterPro" id="IPR027417">
    <property type="entry name" value="P-loop_NTPase"/>
</dbReference>
<dbReference type="EMBL" id="MKGQ01000023">
    <property type="protein sequence ID" value="OKP01590.1"/>
    <property type="molecule type" value="Genomic_DNA"/>
</dbReference>